<evidence type="ECO:0000313" key="8">
    <source>
        <dbReference type="EMBL" id="TBU97968.1"/>
    </source>
</evidence>
<comment type="subcellular location">
    <subcellularLocation>
        <location evidence="1">Cell membrane</location>
        <topology evidence="1">Multi-pass membrane protein</topology>
    </subcellularLocation>
</comment>
<keyword evidence="4 6" id="KW-1133">Transmembrane helix</keyword>
<feature type="transmembrane region" description="Helical" evidence="6">
    <location>
        <begin position="226"/>
        <end position="247"/>
    </location>
</feature>
<dbReference type="RefSeq" id="WP_131183573.1">
    <property type="nucleotide sequence ID" value="NZ_QJUO01000005.1"/>
</dbReference>
<feature type="transmembrane region" description="Helical" evidence="6">
    <location>
        <begin position="197"/>
        <end position="220"/>
    </location>
</feature>
<keyword evidence="5 6" id="KW-0472">Membrane</keyword>
<feature type="transmembrane region" description="Helical" evidence="6">
    <location>
        <begin position="254"/>
        <end position="276"/>
    </location>
</feature>
<dbReference type="Pfam" id="PF00892">
    <property type="entry name" value="EamA"/>
    <property type="match status" value="1"/>
</dbReference>
<dbReference type="AlphaFoldDB" id="A0A4Q9RD19"/>
<evidence type="ECO:0000313" key="9">
    <source>
        <dbReference type="Proteomes" id="UP000292639"/>
    </source>
</evidence>
<organism evidence="8 9">
    <name type="scientific">Stutzerimonas kirkiae</name>
    <dbReference type="NCBI Taxonomy" id="2211392"/>
    <lineage>
        <taxon>Bacteria</taxon>
        <taxon>Pseudomonadati</taxon>
        <taxon>Pseudomonadota</taxon>
        <taxon>Gammaproteobacteria</taxon>
        <taxon>Pseudomonadales</taxon>
        <taxon>Pseudomonadaceae</taxon>
        <taxon>Stutzerimonas</taxon>
    </lineage>
</organism>
<gene>
    <name evidence="8" type="ORF">DNJ96_07550</name>
</gene>
<evidence type="ECO:0000256" key="3">
    <source>
        <dbReference type="ARBA" id="ARBA00022692"/>
    </source>
</evidence>
<dbReference type="EMBL" id="QJUP01000007">
    <property type="protein sequence ID" value="TBU97968.1"/>
    <property type="molecule type" value="Genomic_DNA"/>
</dbReference>
<feature type="transmembrane region" description="Helical" evidence="6">
    <location>
        <begin position="7"/>
        <end position="27"/>
    </location>
</feature>
<protein>
    <submittedName>
        <fullName evidence="8">EamA family transporter</fullName>
    </submittedName>
</protein>
<feature type="transmembrane region" description="Helical" evidence="6">
    <location>
        <begin position="128"/>
        <end position="147"/>
    </location>
</feature>
<dbReference type="GO" id="GO:0005886">
    <property type="term" value="C:plasma membrane"/>
    <property type="evidence" value="ECO:0007669"/>
    <property type="project" value="UniProtKB-SubCell"/>
</dbReference>
<feature type="transmembrane region" description="Helical" evidence="6">
    <location>
        <begin position="95"/>
        <end position="116"/>
    </location>
</feature>
<dbReference type="SUPFAM" id="SSF103481">
    <property type="entry name" value="Multidrug resistance efflux transporter EmrE"/>
    <property type="match status" value="1"/>
</dbReference>
<evidence type="ECO:0000256" key="4">
    <source>
        <dbReference type="ARBA" id="ARBA00022989"/>
    </source>
</evidence>
<evidence type="ECO:0000256" key="6">
    <source>
        <dbReference type="SAM" id="Phobius"/>
    </source>
</evidence>
<dbReference type="PANTHER" id="PTHR32322:SF18">
    <property type="entry name" value="S-ADENOSYLMETHIONINE_S-ADENOSYLHOMOCYSTEINE TRANSPORTER"/>
    <property type="match status" value="1"/>
</dbReference>
<keyword evidence="3 6" id="KW-0812">Transmembrane</keyword>
<accession>A0A4Q9RD19</accession>
<dbReference type="Proteomes" id="UP000292639">
    <property type="component" value="Unassembled WGS sequence"/>
</dbReference>
<keyword evidence="2" id="KW-1003">Cell membrane</keyword>
<reference evidence="8 9" key="1">
    <citation type="submission" date="2018-06" db="EMBL/GenBank/DDBJ databases">
        <title>Three novel Pseudomonas species isolated from symptomatic oak.</title>
        <authorList>
            <person name="Bueno-Gonzalez V."/>
            <person name="Brady C."/>
        </authorList>
    </citation>
    <scope>NUCLEOTIDE SEQUENCE [LARGE SCALE GENOMIC DNA]</scope>
    <source>
        <strain evidence="8 9">P17C</strain>
    </source>
</reference>
<feature type="domain" description="EamA" evidence="7">
    <location>
        <begin position="9"/>
        <end position="142"/>
    </location>
</feature>
<keyword evidence="9" id="KW-1185">Reference proteome</keyword>
<proteinExistence type="predicted"/>
<evidence type="ECO:0000256" key="1">
    <source>
        <dbReference type="ARBA" id="ARBA00004651"/>
    </source>
</evidence>
<dbReference type="InterPro" id="IPR000620">
    <property type="entry name" value="EamA_dom"/>
</dbReference>
<dbReference type="PANTHER" id="PTHR32322">
    <property type="entry name" value="INNER MEMBRANE TRANSPORTER"/>
    <property type="match status" value="1"/>
</dbReference>
<evidence type="ECO:0000259" key="7">
    <source>
        <dbReference type="Pfam" id="PF00892"/>
    </source>
</evidence>
<feature type="transmembrane region" description="Helical" evidence="6">
    <location>
        <begin position="159"/>
        <end position="177"/>
    </location>
</feature>
<evidence type="ECO:0000256" key="5">
    <source>
        <dbReference type="ARBA" id="ARBA00023136"/>
    </source>
</evidence>
<name>A0A4Q9RD19_9GAMM</name>
<dbReference type="InterPro" id="IPR050638">
    <property type="entry name" value="AA-Vitamin_Transporters"/>
</dbReference>
<feature type="transmembrane region" description="Helical" evidence="6">
    <location>
        <begin position="71"/>
        <end position="89"/>
    </location>
</feature>
<feature type="transmembrane region" description="Helical" evidence="6">
    <location>
        <begin position="288"/>
        <end position="305"/>
    </location>
</feature>
<sequence>MPDRSNILAGVLCGAAAGALWGLIFLAPELVREFSPLHLAIGRYLFFGLIALVLLAPRLRAVLPDVGRREWHMLAGLALVGNLLYYVLIGAAVQLGGIAMTSLVIGFLPVAVTLIGSREAHAVPLRRLALPLALGIAGVSCIGWQALALPAPGSAGRQAGGLLCALGALASWTWFAVANSRSLVRLRHITAHDWNLLTGIVTGALTLALVPFAVLFTSSAHAPLDWLRLIGVSAGLAFFASIVGNALWNRMSRLLPLTLTGQMILFETLFALLYGFTWEQRPPTALEATAFLLVALSVIACVAIHRRPAAKTAMETA</sequence>
<feature type="transmembrane region" description="Helical" evidence="6">
    <location>
        <begin position="39"/>
        <end position="59"/>
    </location>
</feature>
<evidence type="ECO:0000256" key="2">
    <source>
        <dbReference type="ARBA" id="ARBA00022475"/>
    </source>
</evidence>
<comment type="caution">
    <text evidence="8">The sequence shown here is derived from an EMBL/GenBank/DDBJ whole genome shotgun (WGS) entry which is preliminary data.</text>
</comment>
<dbReference type="InterPro" id="IPR037185">
    <property type="entry name" value="EmrE-like"/>
</dbReference>